<dbReference type="InterPro" id="IPR024079">
    <property type="entry name" value="MetalloPept_cat_dom_sf"/>
</dbReference>
<dbReference type="GO" id="GO:0006508">
    <property type="term" value="P:proteolysis"/>
    <property type="evidence" value="ECO:0007669"/>
    <property type="project" value="UniProtKB-KW"/>
</dbReference>
<comment type="cofactor">
    <cofactor evidence="2 3">
        <name>Zn(2+)</name>
        <dbReference type="ChEBI" id="CHEBI:29105"/>
    </cofactor>
    <text evidence="2 3">Binds 1 zinc ion per subunit.</text>
</comment>
<feature type="domain" description="Peptidase M12A" evidence="4">
    <location>
        <begin position="55"/>
        <end position="258"/>
    </location>
</feature>
<comment type="caution">
    <text evidence="2">Lacks conserved residue(s) required for the propagation of feature annotation.</text>
</comment>
<feature type="binding site" evidence="2">
    <location>
        <position position="159"/>
    </location>
    <ligand>
        <name>Zn(2+)</name>
        <dbReference type="ChEBI" id="CHEBI:29105"/>
        <note>catalytic</note>
    </ligand>
</feature>
<keyword evidence="2 3" id="KW-0479">Metal-binding</keyword>
<evidence type="ECO:0000259" key="4">
    <source>
        <dbReference type="PROSITE" id="PS51864"/>
    </source>
</evidence>
<keyword evidence="2 3" id="KW-0645">Protease</keyword>
<dbReference type="AlphaFoldDB" id="A0A0N5A303"/>
<dbReference type="SUPFAM" id="SSF55486">
    <property type="entry name" value="Metalloproteases ('zincins'), catalytic domain"/>
    <property type="match status" value="1"/>
</dbReference>
<proteinExistence type="predicted"/>
<keyword evidence="2 3" id="KW-0378">Hydrolase</keyword>
<feature type="binding site" evidence="2">
    <location>
        <position position="153"/>
    </location>
    <ligand>
        <name>Zn(2+)</name>
        <dbReference type="ChEBI" id="CHEBI:29105"/>
        <note>catalytic</note>
    </ligand>
</feature>
<dbReference type="PROSITE" id="PS51864">
    <property type="entry name" value="ASTACIN"/>
    <property type="match status" value="1"/>
</dbReference>
<dbReference type="EC" id="3.4.24.-" evidence="3"/>
<feature type="active site" evidence="2">
    <location>
        <position position="150"/>
    </location>
</feature>
<dbReference type="SMART" id="SM00235">
    <property type="entry name" value="ZnMc"/>
    <property type="match status" value="1"/>
</dbReference>
<keyword evidence="2 3" id="KW-0862">Zinc</keyword>
<evidence type="ECO:0000313" key="5">
    <source>
        <dbReference type="Proteomes" id="UP000038045"/>
    </source>
</evidence>
<evidence type="ECO:0000256" key="2">
    <source>
        <dbReference type="PROSITE-ProRule" id="PRU01211"/>
    </source>
</evidence>
<keyword evidence="2 3" id="KW-0482">Metalloprotease</keyword>
<dbReference type="PANTHER" id="PTHR10127">
    <property type="entry name" value="DISCOIDIN, CUB, EGF, LAMININ , AND ZINC METALLOPROTEASE DOMAIN CONTAINING"/>
    <property type="match status" value="1"/>
</dbReference>
<dbReference type="Proteomes" id="UP000038045">
    <property type="component" value="Unplaced"/>
</dbReference>
<sequence length="441" mass="51195">MSFIIFIKVHKASKIINFRSTRKNSKLKKDNDDNLKERNVASFNYITENKEIFKKSILINNAINWSLTINYFIGKRLDKNTIRSALRTIQRHTCLSFNESSKRDENKDQLVYLRSTSVCSAMTGKNRKNKNNLINLTRECSWKLGIVLHESCHALGLQHEHQRIDRDRYITIIGKNMPQGFDSSIMTLDDKRKYTFFNISYDYASVMHYPSILDNSNGKTVIKVKNIDPYNKMLGHKVGFSFNDLKLLNYYYCMKGCSERKRDCKNGGYVKQPNCYTCICPKGYKGFDCTEAEKSLDRRCKNDTTLRATTTTKNLSQHGKAKCNYLIRAFDKRKILLNIKSVRTQERKYCFSNLGLEIKYLEDKGVTGLCLCGKYENIEILSENGEVAIEYNGLEDSNSFNLEFHQVSMTEDRNNNSYTKYNGEKFEIKKEISSIKVEGKI</sequence>
<keyword evidence="5" id="KW-1185">Reference proteome</keyword>
<evidence type="ECO:0000256" key="1">
    <source>
        <dbReference type="ARBA" id="ARBA00023157"/>
    </source>
</evidence>
<protein>
    <recommendedName>
        <fullName evidence="3">Metalloendopeptidase</fullName>
        <ecNumber evidence="3">3.4.24.-</ecNumber>
    </recommendedName>
</protein>
<dbReference type="InterPro" id="IPR001506">
    <property type="entry name" value="Peptidase_M12A"/>
</dbReference>
<dbReference type="GO" id="GO:0008270">
    <property type="term" value="F:zinc ion binding"/>
    <property type="evidence" value="ECO:0007669"/>
    <property type="project" value="UniProtKB-UniRule"/>
</dbReference>
<reference evidence="6" key="1">
    <citation type="submission" date="2017-02" db="UniProtKB">
        <authorList>
            <consortium name="WormBaseParasite"/>
        </authorList>
    </citation>
    <scope>IDENTIFICATION</scope>
</reference>
<dbReference type="InterPro" id="IPR006026">
    <property type="entry name" value="Peptidase_Metallo"/>
</dbReference>
<dbReference type="GO" id="GO:0004222">
    <property type="term" value="F:metalloendopeptidase activity"/>
    <property type="evidence" value="ECO:0007669"/>
    <property type="project" value="UniProtKB-UniRule"/>
</dbReference>
<organism evidence="5 6">
    <name type="scientific">Parastrongyloides trichosuri</name>
    <name type="common">Possum-specific nematode worm</name>
    <dbReference type="NCBI Taxonomy" id="131310"/>
    <lineage>
        <taxon>Eukaryota</taxon>
        <taxon>Metazoa</taxon>
        <taxon>Ecdysozoa</taxon>
        <taxon>Nematoda</taxon>
        <taxon>Chromadorea</taxon>
        <taxon>Rhabditida</taxon>
        <taxon>Tylenchina</taxon>
        <taxon>Panagrolaimomorpha</taxon>
        <taxon>Strongyloidoidea</taxon>
        <taxon>Strongyloididae</taxon>
        <taxon>Parastrongyloides</taxon>
    </lineage>
</organism>
<dbReference type="Gene3D" id="3.40.390.10">
    <property type="entry name" value="Collagenase (Catalytic Domain)"/>
    <property type="match status" value="1"/>
</dbReference>
<dbReference type="PANTHER" id="PTHR10127:SF802">
    <property type="entry name" value="ZINC METALLOPROTEINASE NAS-10"/>
    <property type="match status" value="1"/>
</dbReference>
<dbReference type="WBParaSite" id="PTRK_0001601300.1">
    <property type="protein sequence ID" value="PTRK_0001601300.1"/>
    <property type="gene ID" value="PTRK_0001601300"/>
</dbReference>
<evidence type="ECO:0000313" key="6">
    <source>
        <dbReference type="WBParaSite" id="PTRK_0001601300.1"/>
    </source>
</evidence>
<evidence type="ECO:0000256" key="3">
    <source>
        <dbReference type="RuleBase" id="RU361183"/>
    </source>
</evidence>
<name>A0A0N5A303_PARTI</name>
<dbReference type="PRINTS" id="PR00480">
    <property type="entry name" value="ASTACIN"/>
</dbReference>
<accession>A0A0N5A303</accession>
<feature type="binding site" evidence="2">
    <location>
        <position position="149"/>
    </location>
    <ligand>
        <name>Zn(2+)</name>
        <dbReference type="ChEBI" id="CHEBI:29105"/>
        <note>catalytic</note>
    </ligand>
</feature>
<dbReference type="Pfam" id="PF01400">
    <property type="entry name" value="Astacin"/>
    <property type="match status" value="1"/>
</dbReference>
<keyword evidence="1" id="KW-1015">Disulfide bond</keyword>